<keyword evidence="3" id="KW-1185">Reference proteome</keyword>
<protein>
    <submittedName>
        <fullName evidence="2">Uncharacterized protein</fullName>
    </submittedName>
</protein>
<evidence type="ECO:0000313" key="2">
    <source>
        <dbReference type="EMBL" id="PYH39726.1"/>
    </source>
</evidence>
<dbReference type="AlphaFoldDB" id="A0A318YYJ2"/>
<evidence type="ECO:0000256" key="1">
    <source>
        <dbReference type="SAM" id="MobiDB-lite"/>
    </source>
</evidence>
<dbReference type="GeneID" id="37131839"/>
<sequence>MADGLAIDPAGYGEGMARERERERERRGRTGRERDWRWMGSMEGWIPPRRSSVTDKKRVKREGGKKKRYRQRERKSRRVAESAVTRSFEKADEVRYSDYTYHGPHPLWRVELGLKRLTQLDLLAG</sequence>
<dbReference type="EMBL" id="KZ821445">
    <property type="protein sequence ID" value="PYH39726.1"/>
    <property type="molecule type" value="Genomic_DNA"/>
</dbReference>
<dbReference type="Proteomes" id="UP000247647">
    <property type="component" value="Unassembled WGS sequence"/>
</dbReference>
<dbReference type="RefSeq" id="XP_025485204.1">
    <property type="nucleotide sequence ID" value="XM_025629383.1"/>
</dbReference>
<reference evidence="2" key="1">
    <citation type="submission" date="2016-12" db="EMBL/GenBank/DDBJ databases">
        <title>The genomes of Aspergillus section Nigri reveals drivers in fungal speciation.</title>
        <authorList>
            <consortium name="DOE Joint Genome Institute"/>
            <person name="Vesth T.C."/>
            <person name="Nybo J."/>
            <person name="Theobald S."/>
            <person name="Brandl J."/>
            <person name="Frisvad J.C."/>
            <person name="Nielsen K.F."/>
            <person name="Lyhne E.K."/>
            <person name="Kogle M.E."/>
            <person name="Kuo A."/>
            <person name="Riley R."/>
            <person name="Clum A."/>
            <person name="Nolan M."/>
            <person name="Lipzen A."/>
            <person name="Salamov A."/>
            <person name="Henrissat B."/>
            <person name="Wiebenga A."/>
            <person name="De Vries R.P."/>
            <person name="Grigoriev I.V."/>
            <person name="Mortensen U.H."/>
            <person name="Andersen M.R."/>
            <person name="Baker S.E."/>
        </authorList>
    </citation>
    <scope>NUCLEOTIDE SEQUENCE [LARGE SCALE GENOMIC DNA]</scope>
    <source>
        <strain evidence="2">CBS 115656</strain>
    </source>
</reference>
<gene>
    <name evidence="2" type="ORF">BO87DRAFT_5644</name>
</gene>
<feature type="compositionally biased region" description="Basic and acidic residues" evidence="1">
    <location>
        <begin position="16"/>
        <end position="33"/>
    </location>
</feature>
<proteinExistence type="predicted"/>
<feature type="compositionally biased region" description="Basic residues" evidence="1">
    <location>
        <begin position="57"/>
        <end position="77"/>
    </location>
</feature>
<feature type="region of interest" description="Disordered" evidence="1">
    <location>
        <begin position="1"/>
        <end position="33"/>
    </location>
</feature>
<accession>A0A318YYJ2</accession>
<organism evidence="2 3">
    <name type="scientific">Aspergillus neoniger (strain CBS 115656)</name>
    <dbReference type="NCBI Taxonomy" id="1448310"/>
    <lineage>
        <taxon>Eukaryota</taxon>
        <taxon>Fungi</taxon>
        <taxon>Dikarya</taxon>
        <taxon>Ascomycota</taxon>
        <taxon>Pezizomycotina</taxon>
        <taxon>Eurotiomycetes</taxon>
        <taxon>Eurotiomycetidae</taxon>
        <taxon>Eurotiales</taxon>
        <taxon>Aspergillaceae</taxon>
        <taxon>Aspergillus</taxon>
        <taxon>Aspergillus subgen. Circumdati</taxon>
    </lineage>
</organism>
<name>A0A318YYJ2_ASPNB</name>
<evidence type="ECO:0000313" key="3">
    <source>
        <dbReference type="Proteomes" id="UP000247647"/>
    </source>
</evidence>
<feature type="region of interest" description="Disordered" evidence="1">
    <location>
        <begin position="47"/>
        <end position="84"/>
    </location>
</feature>